<dbReference type="PROSITE" id="PS50893">
    <property type="entry name" value="ABC_TRANSPORTER_2"/>
    <property type="match status" value="1"/>
</dbReference>
<accession>A0A1I4VGZ2</accession>
<protein>
    <submittedName>
        <fullName evidence="8">Amino acid/amide ABC transporter ATP-binding protein 1, HAAT family</fullName>
    </submittedName>
</protein>
<dbReference type="Pfam" id="PF12399">
    <property type="entry name" value="BCA_ABC_TP_C"/>
    <property type="match status" value="1"/>
</dbReference>
<sequence>MAADQSNDAGRADDTDTENTDTAVTRDVAGGEDAPAPAGRTDLRRALAGVPPEPGAAKPDPVLTVDGVTRTFGGLRAVDVAHVEFQRGAITGLIGPNGAGKTTLFNLLTGFDKADSGSWVHEGEPLQSLPPHRVARRGVVRTFQLTKALAGMTVMENMKLGATGQRGESFFGALFTGWGAQEREITERARTLLSRFNLDAKAGDLAGSLSGGQRKLLEMARALMMNPKVVMLDEPMAGVNPALTQSLLGHVKSLRDEGMTVVFVEHDMDVIRDISDWVVVMAQGQVIAEGPPEELSSNQAVVDAYLGAHHDQVLEFDDEGNPVGETAELVAEMEAEEIGADAPAPETPASDASTPDAPTSDEEKRA</sequence>
<dbReference type="GO" id="GO:0005524">
    <property type="term" value="F:ATP binding"/>
    <property type="evidence" value="ECO:0007669"/>
    <property type="project" value="UniProtKB-KW"/>
</dbReference>
<evidence type="ECO:0000256" key="5">
    <source>
        <dbReference type="ARBA" id="ARBA00022970"/>
    </source>
</evidence>
<keyword evidence="2" id="KW-0813">Transport</keyword>
<organism evidence="8 9">
    <name type="scientific">Pseudonocardia ammonioxydans</name>
    <dbReference type="NCBI Taxonomy" id="260086"/>
    <lineage>
        <taxon>Bacteria</taxon>
        <taxon>Bacillati</taxon>
        <taxon>Actinomycetota</taxon>
        <taxon>Actinomycetes</taxon>
        <taxon>Pseudonocardiales</taxon>
        <taxon>Pseudonocardiaceae</taxon>
        <taxon>Pseudonocardia</taxon>
    </lineage>
</organism>
<dbReference type="GO" id="GO:0015807">
    <property type="term" value="P:L-amino acid transport"/>
    <property type="evidence" value="ECO:0007669"/>
    <property type="project" value="TreeGrafter"/>
</dbReference>
<name>A0A1I4VGZ2_PSUAM</name>
<dbReference type="InterPro" id="IPR027417">
    <property type="entry name" value="P-loop_NTPase"/>
</dbReference>
<keyword evidence="4 8" id="KW-0067">ATP-binding</keyword>
<feature type="region of interest" description="Disordered" evidence="6">
    <location>
        <begin position="1"/>
        <end position="42"/>
    </location>
</feature>
<dbReference type="PROSITE" id="PS00211">
    <property type="entry name" value="ABC_TRANSPORTER_1"/>
    <property type="match status" value="1"/>
</dbReference>
<dbReference type="AlphaFoldDB" id="A0A1I4VGZ2"/>
<dbReference type="FunFam" id="3.40.50.300:FF:000421">
    <property type="entry name" value="Branched-chain amino acid ABC transporter ATP-binding protein"/>
    <property type="match status" value="1"/>
</dbReference>
<keyword evidence="5" id="KW-0029">Amino-acid transport</keyword>
<feature type="region of interest" description="Disordered" evidence="6">
    <location>
        <begin position="334"/>
        <end position="366"/>
    </location>
</feature>
<dbReference type="SUPFAM" id="SSF52540">
    <property type="entry name" value="P-loop containing nucleoside triphosphate hydrolases"/>
    <property type="match status" value="1"/>
</dbReference>
<dbReference type="PANTHER" id="PTHR43820">
    <property type="entry name" value="HIGH-AFFINITY BRANCHED-CHAIN AMINO ACID TRANSPORT ATP-BINDING PROTEIN LIVF"/>
    <property type="match status" value="1"/>
</dbReference>
<gene>
    <name evidence="8" type="ORF">SAMN05216207_100659</name>
</gene>
<evidence type="ECO:0000256" key="4">
    <source>
        <dbReference type="ARBA" id="ARBA00022840"/>
    </source>
</evidence>
<dbReference type="GO" id="GO:0016887">
    <property type="term" value="F:ATP hydrolysis activity"/>
    <property type="evidence" value="ECO:0007669"/>
    <property type="project" value="InterPro"/>
</dbReference>
<evidence type="ECO:0000256" key="6">
    <source>
        <dbReference type="SAM" id="MobiDB-lite"/>
    </source>
</evidence>
<comment type="similarity">
    <text evidence="1">Belongs to the ABC transporter superfamily.</text>
</comment>
<dbReference type="Pfam" id="PF00005">
    <property type="entry name" value="ABC_tran"/>
    <property type="match status" value="1"/>
</dbReference>
<dbReference type="InterPro" id="IPR003593">
    <property type="entry name" value="AAA+_ATPase"/>
</dbReference>
<proteinExistence type="inferred from homology"/>
<evidence type="ECO:0000256" key="1">
    <source>
        <dbReference type="ARBA" id="ARBA00005417"/>
    </source>
</evidence>
<dbReference type="PANTHER" id="PTHR43820:SF3">
    <property type="entry name" value="BRANCHED-CHAIN AMINO ACID TRANSPORT SYSTEM,ATP-BINDING PROTEIN"/>
    <property type="match status" value="1"/>
</dbReference>
<dbReference type="EMBL" id="FOUY01000006">
    <property type="protein sequence ID" value="SFN00448.1"/>
    <property type="molecule type" value="Genomic_DNA"/>
</dbReference>
<evidence type="ECO:0000259" key="7">
    <source>
        <dbReference type="PROSITE" id="PS50893"/>
    </source>
</evidence>
<evidence type="ECO:0000256" key="3">
    <source>
        <dbReference type="ARBA" id="ARBA00022741"/>
    </source>
</evidence>
<dbReference type="RefSeq" id="WP_093339686.1">
    <property type="nucleotide sequence ID" value="NZ_FOUY01000006.1"/>
</dbReference>
<feature type="domain" description="ABC transporter" evidence="7">
    <location>
        <begin position="63"/>
        <end position="308"/>
    </location>
</feature>
<dbReference type="STRING" id="260086.SAMN05216207_100659"/>
<keyword evidence="9" id="KW-1185">Reference proteome</keyword>
<dbReference type="OrthoDB" id="8724465at2"/>
<dbReference type="InterPro" id="IPR003439">
    <property type="entry name" value="ABC_transporter-like_ATP-bd"/>
</dbReference>
<dbReference type="InterPro" id="IPR052156">
    <property type="entry name" value="BCAA_Transport_ATP-bd_LivF"/>
</dbReference>
<dbReference type="SMART" id="SM00382">
    <property type="entry name" value="AAA"/>
    <property type="match status" value="1"/>
</dbReference>
<evidence type="ECO:0000256" key="2">
    <source>
        <dbReference type="ARBA" id="ARBA00022448"/>
    </source>
</evidence>
<keyword evidence="3" id="KW-0547">Nucleotide-binding</keyword>
<reference evidence="8 9" key="1">
    <citation type="submission" date="2016-10" db="EMBL/GenBank/DDBJ databases">
        <authorList>
            <person name="de Groot N.N."/>
        </authorList>
    </citation>
    <scope>NUCLEOTIDE SEQUENCE [LARGE SCALE GENOMIC DNA]</scope>
    <source>
        <strain evidence="8 9">CGMCC 4.1877</strain>
    </source>
</reference>
<dbReference type="InterPro" id="IPR032823">
    <property type="entry name" value="BCA_ABC_TP_C"/>
</dbReference>
<dbReference type="Proteomes" id="UP000199614">
    <property type="component" value="Unassembled WGS sequence"/>
</dbReference>
<dbReference type="Gene3D" id="3.40.50.300">
    <property type="entry name" value="P-loop containing nucleotide triphosphate hydrolases"/>
    <property type="match status" value="1"/>
</dbReference>
<dbReference type="CDD" id="cd03219">
    <property type="entry name" value="ABC_Mj1267_LivG_branched"/>
    <property type="match status" value="1"/>
</dbReference>
<dbReference type="InterPro" id="IPR017871">
    <property type="entry name" value="ABC_transporter-like_CS"/>
</dbReference>
<dbReference type="GO" id="GO:0015658">
    <property type="term" value="F:branched-chain amino acid transmembrane transporter activity"/>
    <property type="evidence" value="ECO:0007669"/>
    <property type="project" value="TreeGrafter"/>
</dbReference>
<evidence type="ECO:0000313" key="9">
    <source>
        <dbReference type="Proteomes" id="UP000199614"/>
    </source>
</evidence>
<evidence type="ECO:0000313" key="8">
    <source>
        <dbReference type="EMBL" id="SFN00448.1"/>
    </source>
</evidence>